<dbReference type="EMBL" id="CAFABE010000012">
    <property type="protein sequence ID" value="CAB4821273.1"/>
    <property type="molecule type" value="Genomic_DNA"/>
</dbReference>
<dbReference type="EMBL" id="CAFBPM010000005">
    <property type="protein sequence ID" value="CAB5017185.1"/>
    <property type="molecule type" value="Genomic_DNA"/>
</dbReference>
<protein>
    <submittedName>
        <fullName evidence="5">Unannotated protein</fullName>
    </submittedName>
</protein>
<organism evidence="5">
    <name type="scientific">freshwater metagenome</name>
    <dbReference type="NCBI Taxonomy" id="449393"/>
    <lineage>
        <taxon>unclassified sequences</taxon>
        <taxon>metagenomes</taxon>
        <taxon>ecological metagenomes</taxon>
    </lineage>
</organism>
<evidence type="ECO:0000313" key="5">
    <source>
        <dbReference type="EMBL" id="CAB5017185.1"/>
    </source>
</evidence>
<gene>
    <name evidence="3" type="ORF">UFOPK3164_00435</name>
    <name evidence="4" type="ORF">UFOPK3427_00451</name>
    <name evidence="5" type="ORF">UFOPK4112_00682</name>
</gene>
<dbReference type="EMBL" id="CAFBLT010000001">
    <property type="protein sequence ID" value="CAB4865332.1"/>
    <property type="molecule type" value="Genomic_DNA"/>
</dbReference>
<proteinExistence type="predicted"/>
<feature type="region of interest" description="Disordered" evidence="1">
    <location>
        <begin position="231"/>
        <end position="262"/>
    </location>
</feature>
<evidence type="ECO:0000313" key="3">
    <source>
        <dbReference type="EMBL" id="CAB4821273.1"/>
    </source>
</evidence>
<evidence type="ECO:0000256" key="2">
    <source>
        <dbReference type="SAM" id="Phobius"/>
    </source>
</evidence>
<evidence type="ECO:0000256" key="1">
    <source>
        <dbReference type="SAM" id="MobiDB-lite"/>
    </source>
</evidence>
<reference evidence="5" key="1">
    <citation type="submission" date="2020-05" db="EMBL/GenBank/DDBJ databases">
        <authorList>
            <person name="Chiriac C."/>
            <person name="Salcher M."/>
            <person name="Ghai R."/>
            <person name="Kavagutti S V."/>
        </authorList>
    </citation>
    <scope>NUCLEOTIDE SEQUENCE</scope>
</reference>
<feature type="transmembrane region" description="Helical" evidence="2">
    <location>
        <begin position="30"/>
        <end position="48"/>
    </location>
</feature>
<evidence type="ECO:0000313" key="4">
    <source>
        <dbReference type="EMBL" id="CAB4865332.1"/>
    </source>
</evidence>
<keyword evidence="2" id="KW-0812">Transmembrane</keyword>
<dbReference type="AlphaFoldDB" id="A0A6J7QJM0"/>
<name>A0A6J7QJM0_9ZZZZ</name>
<sequence length="262" mass="26408">MAKSQTGKWVSRVASTGGGRTYRAQRPTNYYAALAIIIVVGLASVFWARSSYQTQAATPTTTPATAPLVGTTTYAALAFDVCGSLEPSLAASPSTATASLTAQADGVIKIAPKNAASAGKNATVVLFASGYPGLSISTGSLKIPANGATPAVSLSNGDKCPAGTPNAGKAGTVAVTYWTNFASTTPQTSTDPTSSHFTGNSLMTVSFVPQGTKILKPSKDTISKMLTAAQASSTTPTSAPVSVPQTVPATIPPATTTTTQKK</sequence>
<keyword evidence="2" id="KW-1133">Transmembrane helix</keyword>
<accession>A0A6J7QJM0</accession>
<keyword evidence="2" id="KW-0472">Membrane</keyword>